<protein>
    <recommendedName>
        <fullName evidence="7">MiT/TFE transcription factors N-terminal domain-containing protein</fullName>
    </recommendedName>
</protein>
<dbReference type="PANTHER" id="PTHR45776:SF3">
    <property type="entry name" value="TRANSCRIPTION FACTOR E3"/>
    <property type="match status" value="1"/>
</dbReference>
<dbReference type="GeneTree" id="ENSGT00940000157503"/>
<evidence type="ECO:0000256" key="6">
    <source>
        <dbReference type="SAM" id="MobiDB-lite"/>
    </source>
</evidence>
<keyword evidence="5" id="KW-0539">Nucleus</keyword>
<evidence type="ECO:0000256" key="1">
    <source>
        <dbReference type="ARBA" id="ARBA00004123"/>
    </source>
</evidence>
<evidence type="ECO:0000256" key="3">
    <source>
        <dbReference type="ARBA" id="ARBA00023125"/>
    </source>
</evidence>
<organism evidence="8 9">
    <name type="scientific">Gasterosteus aculeatus aculeatus</name>
    <name type="common">three-spined stickleback</name>
    <dbReference type="NCBI Taxonomy" id="481459"/>
    <lineage>
        <taxon>Eukaryota</taxon>
        <taxon>Metazoa</taxon>
        <taxon>Chordata</taxon>
        <taxon>Craniata</taxon>
        <taxon>Vertebrata</taxon>
        <taxon>Euteleostomi</taxon>
        <taxon>Actinopterygii</taxon>
        <taxon>Neopterygii</taxon>
        <taxon>Teleostei</taxon>
        <taxon>Neoteleostei</taxon>
        <taxon>Acanthomorphata</taxon>
        <taxon>Eupercaria</taxon>
        <taxon>Perciformes</taxon>
        <taxon>Cottioidei</taxon>
        <taxon>Gasterosteales</taxon>
        <taxon>Gasterosteidae</taxon>
        <taxon>Gasterosteus</taxon>
    </lineage>
</organism>
<dbReference type="CTD" id="114834"/>
<feature type="region of interest" description="Disordered" evidence="6">
    <location>
        <begin position="170"/>
        <end position="189"/>
    </location>
</feature>
<dbReference type="KEGG" id="gat:120814948"/>
<dbReference type="GO" id="GO:0000981">
    <property type="term" value="F:DNA-binding transcription factor activity, RNA polymerase II-specific"/>
    <property type="evidence" value="ECO:0007669"/>
    <property type="project" value="TreeGrafter"/>
</dbReference>
<keyword evidence="9" id="KW-1185">Reference proteome</keyword>
<dbReference type="Ensembl" id="ENSGACT00000039653.1">
    <property type="protein sequence ID" value="ENSGACP00000055897.1"/>
    <property type="gene ID" value="ENSGACG00000000794.2"/>
</dbReference>
<keyword evidence="2" id="KW-0805">Transcription regulation</keyword>
<sequence>MSAVSSDQFRTGAEPEQQESGILQPQTVFVLLDSAETINLVRVESGIVADIEVDSLLPSDCDTFYQIKSQPLSTSASTAASSCSSSLPSRVLMRQDLMRQQALGEEQKELQQKLLHSIGSSSPISVSVSSSCRPAQVPVEVLKVQTHLENPTRYHIQQAQRQQVRQYLSTAANQDRAGPPPSHSPSVGVATKLQPANIFRKSQIDKTVIDDIISLESSLNEEFLTLIESGLQLANTVRINTGNLQELFRKNTSNNSGNIQEKYQETGRKTGNTIAKYQETSMMKGASMLMLIYSYLSEAVSL</sequence>
<name>A0AAQ4QZT9_GASAC</name>
<reference evidence="8" key="2">
    <citation type="submission" date="2025-08" db="UniProtKB">
        <authorList>
            <consortium name="Ensembl"/>
        </authorList>
    </citation>
    <scope>IDENTIFICATION</scope>
</reference>
<feature type="domain" description="MiT/TFE transcription factors N-terminal" evidence="7">
    <location>
        <begin position="90"/>
        <end position="185"/>
    </location>
</feature>
<dbReference type="PANTHER" id="PTHR45776">
    <property type="entry name" value="MIP04163P"/>
    <property type="match status" value="1"/>
</dbReference>
<accession>A0AAQ4QZT9</accession>
<keyword evidence="3" id="KW-0238">DNA-binding</keyword>
<dbReference type="GeneID" id="120814948"/>
<comment type="subcellular location">
    <subcellularLocation>
        <location evidence="1">Nucleus</location>
    </subcellularLocation>
</comment>
<dbReference type="InterPro" id="IPR031867">
    <property type="entry name" value="MiT/TFE_N"/>
</dbReference>
<evidence type="ECO:0000313" key="9">
    <source>
        <dbReference type="Proteomes" id="UP000007635"/>
    </source>
</evidence>
<dbReference type="Proteomes" id="UP000007635">
    <property type="component" value="Unassembled WGS sequence"/>
</dbReference>
<evidence type="ECO:0000259" key="7">
    <source>
        <dbReference type="Pfam" id="PF15951"/>
    </source>
</evidence>
<evidence type="ECO:0000256" key="2">
    <source>
        <dbReference type="ARBA" id="ARBA00023015"/>
    </source>
</evidence>
<dbReference type="AlphaFoldDB" id="A0AAQ4QZT9"/>
<evidence type="ECO:0000256" key="4">
    <source>
        <dbReference type="ARBA" id="ARBA00023163"/>
    </source>
</evidence>
<keyword evidence="4" id="KW-0804">Transcription</keyword>
<reference evidence="8 9" key="1">
    <citation type="journal article" date="2021" name="G3 (Bethesda)">
        <title>Improved contiguity of the threespine stickleback genome using long-read sequencing.</title>
        <authorList>
            <person name="Nath S."/>
            <person name="Shaw D.E."/>
            <person name="White M.A."/>
        </authorList>
    </citation>
    <scope>NUCLEOTIDE SEQUENCE [LARGE SCALE GENOMIC DNA]</scope>
    <source>
        <strain evidence="8 9">Lake Benthic</strain>
    </source>
</reference>
<evidence type="ECO:0000256" key="5">
    <source>
        <dbReference type="ARBA" id="ARBA00023242"/>
    </source>
</evidence>
<dbReference type="RefSeq" id="XP_040025950.1">
    <property type="nucleotide sequence ID" value="XM_040170016.1"/>
</dbReference>
<dbReference type="Pfam" id="PF15951">
    <property type="entry name" value="MITF_TFEB_C_3_N"/>
    <property type="match status" value="1"/>
</dbReference>
<dbReference type="GO" id="GO:0000978">
    <property type="term" value="F:RNA polymerase II cis-regulatory region sequence-specific DNA binding"/>
    <property type="evidence" value="ECO:0007669"/>
    <property type="project" value="TreeGrafter"/>
</dbReference>
<evidence type="ECO:0000313" key="8">
    <source>
        <dbReference type="Ensembl" id="ENSGACP00000055897.1"/>
    </source>
</evidence>
<proteinExistence type="predicted"/>
<reference evidence="8" key="3">
    <citation type="submission" date="2025-09" db="UniProtKB">
        <authorList>
            <consortium name="Ensembl"/>
        </authorList>
    </citation>
    <scope>IDENTIFICATION</scope>
</reference>
<dbReference type="GO" id="GO:0005634">
    <property type="term" value="C:nucleus"/>
    <property type="evidence" value="ECO:0007669"/>
    <property type="project" value="UniProtKB-SubCell"/>
</dbReference>
<feature type="region of interest" description="Disordered" evidence="6">
    <location>
        <begin position="1"/>
        <end position="20"/>
    </location>
</feature>